<sequence>MSGQDSSLKFPISDARTNENVGNSQTPQWIEDYADILKEYDLGYRRLEYYLQVGDISLVQGWILHVSCIISQVPVMLREIIPILSKENVAFKIPFSKHAADCLLDGIYGYTNLGKVICIYPDNETKALDLARDLISATASFRGPDIPTDRHLGGAVYTRYGSFNPILKQEANGIVTKYIYNYQGALVPDACSIPFRLPEGVNWGFSSICSPEIPARKKMLNDRIRSLSEIKHDVKGRVIKGRYMKNWIQSAFCVVKEGKKYMYSDDYGRDIQDRLQWQLKVQNDLSSEICVPKILDSFTEGGDAYIAMDYIEGVPLDSKIMTIYQGCTWPELTRNKQLLLLGYLDQIIHMIGEMHRMGYVHRDITAENFLVNREDKLYMIDLELVYSIKLEEPSPPFALGTIGYMSPEQQACSTPTVKEDIYGLGALMFVLFTSLAPSLVDTKSTEGLRETIEYFIAEEELVAIIVDCLQLDAVFRPNLQEVKERMQRFSNKLLDSEASHVPSYNIGVSKEDVRLTLDKALNALGSDILLDKNGLWFSKTISINSSIANVQSSYSNYVGLYEGISGVFYTLFALKGGGFDTMDLWKKTYPLNLKFIDENGFQKLDLMPPGLFAGTAGFAYILAAGIKCGLIDNVVENHSFISLCLDQKPAGLDLANGVAGQGLALLQCQEYLSEDFIQSTLDKFVSKLCETQQKDGSWITAADANQMKGVKLTGLANGVSGIVSFLLAFATRYRNEEVMLVAVRGLSWLQKQAVRKDDKLIWYTNSLSREVDPWLLSGVTGIALTFIRAYESLKDPVYKQMAMKAMSNHPPKVTYRNLSHAGGIVGLGEVYLEAARVFKEEEWQKRADWIAGSLVGLKKRVNEDTVNWITDTVHSTADLMTGNCGVIHFLARWLSPSTMPYPFLPII</sequence>
<dbReference type="InterPro" id="IPR011009">
    <property type="entry name" value="Kinase-like_dom_sf"/>
</dbReference>
<dbReference type="EMBL" id="VLLG01000003">
    <property type="protein sequence ID" value="TWI87774.1"/>
    <property type="molecule type" value="Genomic_DNA"/>
</dbReference>
<dbReference type="PANTHER" id="PTHR44167:SF25">
    <property type="entry name" value="PROTEIN KINASE DOMAIN CONTAINING PROTEIN"/>
    <property type="match status" value="1"/>
</dbReference>
<dbReference type="Gene3D" id="1.10.510.10">
    <property type="entry name" value="Transferase(Phosphotransferase) domain 1"/>
    <property type="match status" value="1"/>
</dbReference>
<keyword evidence="2" id="KW-0808">Transferase</keyword>
<dbReference type="Pfam" id="PF05147">
    <property type="entry name" value="LANC_like"/>
    <property type="match status" value="1"/>
</dbReference>
<dbReference type="PRINTS" id="PR01950">
    <property type="entry name" value="LANCSUPER"/>
</dbReference>
<dbReference type="PANTHER" id="PTHR44167">
    <property type="entry name" value="OVARIAN-SPECIFIC SERINE/THREONINE-PROTEIN KINASE LOK-RELATED"/>
    <property type="match status" value="1"/>
</dbReference>
<dbReference type="InterPro" id="IPR007822">
    <property type="entry name" value="LANC-like"/>
</dbReference>
<evidence type="ECO:0000313" key="3">
    <source>
        <dbReference type="Proteomes" id="UP000316778"/>
    </source>
</evidence>
<dbReference type="SMART" id="SM01260">
    <property type="entry name" value="LANC_like"/>
    <property type="match status" value="1"/>
</dbReference>
<dbReference type="Pfam" id="PF25816">
    <property type="entry name" value="RamC_N"/>
    <property type="match status" value="1"/>
</dbReference>
<name>A0A562T3B7_CHIJA</name>
<dbReference type="OrthoDB" id="9813021at2"/>
<dbReference type="GO" id="GO:0005737">
    <property type="term" value="C:cytoplasm"/>
    <property type="evidence" value="ECO:0007669"/>
    <property type="project" value="TreeGrafter"/>
</dbReference>
<dbReference type="RefSeq" id="WP_145712182.1">
    <property type="nucleotide sequence ID" value="NZ_BAAAFY010000001.1"/>
</dbReference>
<feature type="domain" description="Protein kinase" evidence="1">
    <location>
        <begin position="224"/>
        <end position="489"/>
    </location>
</feature>
<dbReference type="GO" id="GO:0004674">
    <property type="term" value="F:protein serine/threonine kinase activity"/>
    <property type="evidence" value="ECO:0007669"/>
    <property type="project" value="TreeGrafter"/>
</dbReference>
<dbReference type="InterPro" id="IPR057929">
    <property type="entry name" value="RamC_N"/>
</dbReference>
<keyword evidence="3" id="KW-1185">Reference proteome</keyword>
<dbReference type="GO" id="GO:0005524">
    <property type="term" value="F:ATP binding"/>
    <property type="evidence" value="ECO:0007669"/>
    <property type="project" value="InterPro"/>
</dbReference>
<dbReference type="SUPFAM" id="SSF56112">
    <property type="entry name" value="Protein kinase-like (PK-like)"/>
    <property type="match status" value="1"/>
</dbReference>
<dbReference type="InterPro" id="IPR000719">
    <property type="entry name" value="Prot_kinase_dom"/>
</dbReference>
<dbReference type="Gene3D" id="1.50.10.10">
    <property type="match status" value="1"/>
</dbReference>
<dbReference type="PROSITE" id="PS50011">
    <property type="entry name" value="PROTEIN_KINASE_DOM"/>
    <property type="match status" value="1"/>
</dbReference>
<dbReference type="PROSITE" id="PS00109">
    <property type="entry name" value="PROTEIN_KINASE_TYR"/>
    <property type="match status" value="1"/>
</dbReference>
<accession>A0A562T3B7</accession>
<dbReference type="InterPro" id="IPR008266">
    <property type="entry name" value="Tyr_kinase_AS"/>
</dbReference>
<dbReference type="AlphaFoldDB" id="A0A562T3B7"/>
<reference evidence="2 3" key="1">
    <citation type="journal article" date="2013" name="Stand. Genomic Sci.">
        <title>Genomic Encyclopedia of Type Strains, Phase I: The one thousand microbial genomes (KMG-I) project.</title>
        <authorList>
            <person name="Kyrpides N.C."/>
            <person name="Woyke T."/>
            <person name="Eisen J.A."/>
            <person name="Garrity G."/>
            <person name="Lilburn T.G."/>
            <person name="Beck B.J."/>
            <person name="Whitman W.B."/>
            <person name="Hugenholtz P."/>
            <person name="Klenk H.P."/>
        </authorList>
    </citation>
    <scope>NUCLEOTIDE SEQUENCE [LARGE SCALE GENOMIC DNA]</scope>
    <source>
        <strain evidence="2 3">DSM 13484</strain>
    </source>
</reference>
<dbReference type="GO" id="GO:0005975">
    <property type="term" value="P:carbohydrate metabolic process"/>
    <property type="evidence" value="ECO:0007669"/>
    <property type="project" value="InterPro"/>
</dbReference>
<dbReference type="InterPro" id="IPR012341">
    <property type="entry name" value="6hp_glycosidase-like_sf"/>
</dbReference>
<comment type="caution">
    <text evidence="2">The sequence shown here is derived from an EMBL/GenBank/DDBJ whole genome shotgun (WGS) entry which is preliminary data.</text>
</comment>
<dbReference type="SUPFAM" id="SSF158745">
    <property type="entry name" value="LanC-like"/>
    <property type="match status" value="1"/>
</dbReference>
<dbReference type="SMART" id="SM00220">
    <property type="entry name" value="S_TKc"/>
    <property type="match status" value="1"/>
</dbReference>
<keyword evidence="2" id="KW-0418">Kinase</keyword>
<proteinExistence type="predicted"/>
<dbReference type="Pfam" id="PF00069">
    <property type="entry name" value="Pkinase"/>
    <property type="match status" value="1"/>
</dbReference>
<protein>
    <submittedName>
        <fullName evidence="2">Protein kinase-like protein</fullName>
    </submittedName>
</protein>
<evidence type="ECO:0000313" key="2">
    <source>
        <dbReference type="EMBL" id="TWI87774.1"/>
    </source>
</evidence>
<organism evidence="2 3">
    <name type="scientific">Chitinophaga japonensis</name>
    <name type="common">Flexibacter japonensis</name>
    <dbReference type="NCBI Taxonomy" id="104662"/>
    <lineage>
        <taxon>Bacteria</taxon>
        <taxon>Pseudomonadati</taxon>
        <taxon>Bacteroidota</taxon>
        <taxon>Chitinophagia</taxon>
        <taxon>Chitinophagales</taxon>
        <taxon>Chitinophagaceae</taxon>
        <taxon>Chitinophaga</taxon>
    </lineage>
</organism>
<dbReference type="GO" id="GO:0031179">
    <property type="term" value="P:peptide modification"/>
    <property type="evidence" value="ECO:0007669"/>
    <property type="project" value="InterPro"/>
</dbReference>
<evidence type="ECO:0000259" key="1">
    <source>
        <dbReference type="PROSITE" id="PS50011"/>
    </source>
</evidence>
<gene>
    <name evidence="2" type="ORF">LX66_1845</name>
</gene>
<dbReference type="Proteomes" id="UP000316778">
    <property type="component" value="Unassembled WGS sequence"/>
</dbReference>